<evidence type="ECO:0000256" key="1">
    <source>
        <dbReference type="ARBA" id="ARBA00000142"/>
    </source>
</evidence>
<evidence type="ECO:0000256" key="5">
    <source>
        <dbReference type="ARBA" id="ARBA00022691"/>
    </source>
</evidence>
<evidence type="ECO:0000313" key="9">
    <source>
        <dbReference type="EMBL" id="GGD03551.1"/>
    </source>
</evidence>
<evidence type="ECO:0000256" key="3">
    <source>
        <dbReference type="ARBA" id="ARBA00022603"/>
    </source>
</evidence>
<evidence type="ECO:0000256" key="2">
    <source>
        <dbReference type="ARBA" id="ARBA00003015"/>
    </source>
</evidence>
<dbReference type="GO" id="GO:0043527">
    <property type="term" value="C:tRNA methyltransferase complex"/>
    <property type="evidence" value="ECO:0007669"/>
    <property type="project" value="TreeGrafter"/>
</dbReference>
<dbReference type="Proteomes" id="UP000613160">
    <property type="component" value="Unassembled WGS sequence"/>
</dbReference>
<keyword evidence="5 7" id="KW-0949">S-adenosyl-L-methionine</keyword>
<feature type="binding site" evidence="7">
    <location>
        <position position="156"/>
    </location>
    <ligand>
        <name>S-adenosyl-L-methionine</name>
        <dbReference type="ChEBI" id="CHEBI:59789"/>
    </ligand>
</feature>
<dbReference type="Pfam" id="PF02390">
    <property type="entry name" value="Methyltransf_4"/>
    <property type="match status" value="1"/>
</dbReference>
<feature type="binding site" evidence="7">
    <location>
        <position position="134"/>
    </location>
    <ligand>
        <name>S-adenosyl-L-methionine</name>
        <dbReference type="ChEBI" id="CHEBI:59789"/>
    </ligand>
</feature>
<keyword evidence="6 7" id="KW-0819">tRNA processing</keyword>
<reference evidence="9" key="1">
    <citation type="journal article" date="2014" name="Int. J. Syst. Evol. Microbiol.">
        <title>Complete genome sequence of Corynebacterium casei LMG S-19264T (=DSM 44701T), isolated from a smear-ripened cheese.</title>
        <authorList>
            <consortium name="US DOE Joint Genome Institute (JGI-PGF)"/>
            <person name="Walter F."/>
            <person name="Albersmeier A."/>
            <person name="Kalinowski J."/>
            <person name="Ruckert C."/>
        </authorList>
    </citation>
    <scope>NUCLEOTIDE SEQUENCE</scope>
    <source>
        <strain evidence="9">CGMCC 1.15493</strain>
    </source>
</reference>
<keyword evidence="4 7" id="KW-0808">Transferase</keyword>
<feature type="binding site" evidence="7">
    <location>
        <position position="107"/>
    </location>
    <ligand>
        <name>S-adenosyl-L-methionine</name>
        <dbReference type="ChEBI" id="CHEBI:59789"/>
    </ligand>
</feature>
<feature type="binding site" evidence="7">
    <location>
        <position position="82"/>
    </location>
    <ligand>
        <name>S-adenosyl-L-methionine</name>
        <dbReference type="ChEBI" id="CHEBI:59789"/>
    </ligand>
</feature>
<name>A0A916XSF2_9HYPH</name>
<comment type="similarity">
    <text evidence="7">Belongs to the class I-like SAM-binding methyltransferase superfamily. TrmB family.</text>
</comment>
<keyword evidence="10" id="KW-1185">Reference proteome</keyword>
<feature type="region of interest" description="Disordered" evidence="8">
    <location>
        <begin position="1"/>
        <end position="26"/>
    </location>
</feature>
<dbReference type="EC" id="2.1.1.33" evidence="7"/>
<dbReference type="PANTHER" id="PTHR23417:SF14">
    <property type="entry name" value="PENTACOTRIPEPTIDE-REPEAT REGION OF PRORP DOMAIN-CONTAINING PROTEIN"/>
    <property type="match status" value="1"/>
</dbReference>
<dbReference type="AlphaFoldDB" id="A0A916XSF2"/>
<accession>A0A916XSF2</accession>
<dbReference type="HAMAP" id="MF_01057">
    <property type="entry name" value="tRNA_methyltr_TrmB"/>
    <property type="match status" value="1"/>
</dbReference>
<comment type="caution">
    <text evidence="7">Lacks conserved residue(s) required for the propagation of feature annotation.</text>
</comment>
<comment type="function">
    <text evidence="2 7">Catalyzes the formation of N(7)-methylguanine at position 46 (m7G46) in tRNA.</text>
</comment>
<gene>
    <name evidence="7 9" type="primary">trmB</name>
    <name evidence="9" type="ORF">GCM10011335_02920</name>
</gene>
<keyword evidence="3 7" id="KW-0489">Methyltransferase</keyword>
<comment type="catalytic activity">
    <reaction evidence="1 7">
        <text>guanosine(46) in tRNA + S-adenosyl-L-methionine = N(7)-methylguanosine(46) in tRNA + S-adenosyl-L-homocysteine</text>
        <dbReference type="Rhea" id="RHEA:42708"/>
        <dbReference type="Rhea" id="RHEA-COMP:10188"/>
        <dbReference type="Rhea" id="RHEA-COMP:10189"/>
        <dbReference type="ChEBI" id="CHEBI:57856"/>
        <dbReference type="ChEBI" id="CHEBI:59789"/>
        <dbReference type="ChEBI" id="CHEBI:74269"/>
        <dbReference type="ChEBI" id="CHEBI:74480"/>
        <dbReference type="EC" id="2.1.1.33"/>
    </reaction>
</comment>
<dbReference type="Gene3D" id="3.40.50.150">
    <property type="entry name" value="Vaccinia Virus protein VP39"/>
    <property type="match status" value="1"/>
</dbReference>
<evidence type="ECO:0000313" key="10">
    <source>
        <dbReference type="Proteomes" id="UP000613160"/>
    </source>
</evidence>
<evidence type="ECO:0000256" key="8">
    <source>
        <dbReference type="SAM" id="MobiDB-lite"/>
    </source>
</evidence>
<protein>
    <recommendedName>
        <fullName evidence="7">tRNA (guanine-N(7)-)-methyltransferase</fullName>
        <ecNumber evidence="7">2.1.1.33</ecNumber>
    </recommendedName>
    <alternativeName>
        <fullName evidence="7">tRNA (guanine(46)-N(7))-methyltransferase</fullName>
    </alternativeName>
    <alternativeName>
        <fullName evidence="7">tRNA(m7G46)-methyltransferase</fullName>
    </alternativeName>
</protein>
<dbReference type="PANTHER" id="PTHR23417">
    <property type="entry name" value="3-DEOXY-D-MANNO-OCTULOSONIC-ACID TRANSFERASE/TRNA GUANINE-N 7 - -METHYLTRANSFERASE"/>
    <property type="match status" value="1"/>
</dbReference>
<reference evidence="9" key="2">
    <citation type="submission" date="2020-09" db="EMBL/GenBank/DDBJ databases">
        <authorList>
            <person name="Sun Q."/>
            <person name="Zhou Y."/>
        </authorList>
    </citation>
    <scope>NUCLEOTIDE SEQUENCE</scope>
    <source>
        <strain evidence="9">CGMCC 1.15493</strain>
    </source>
</reference>
<organism evidence="9 10">
    <name type="scientific">Aureimonas glaciei</name>
    <dbReference type="NCBI Taxonomy" id="1776957"/>
    <lineage>
        <taxon>Bacteria</taxon>
        <taxon>Pseudomonadati</taxon>
        <taxon>Pseudomonadota</taxon>
        <taxon>Alphaproteobacteria</taxon>
        <taxon>Hyphomicrobiales</taxon>
        <taxon>Aurantimonadaceae</taxon>
        <taxon>Aureimonas</taxon>
    </lineage>
</organism>
<dbReference type="InterPro" id="IPR029063">
    <property type="entry name" value="SAM-dependent_MTases_sf"/>
</dbReference>
<dbReference type="GO" id="GO:0008176">
    <property type="term" value="F:tRNA (guanine(46)-N7)-methyltransferase activity"/>
    <property type="evidence" value="ECO:0007669"/>
    <property type="project" value="UniProtKB-UniRule"/>
</dbReference>
<feature type="binding site" evidence="7">
    <location>
        <position position="192"/>
    </location>
    <ligand>
        <name>substrate</name>
    </ligand>
</feature>
<feature type="binding site" evidence="7">
    <location>
        <begin position="230"/>
        <end position="233"/>
    </location>
    <ligand>
        <name>substrate</name>
    </ligand>
</feature>
<feature type="binding site" evidence="7">
    <location>
        <position position="160"/>
    </location>
    <ligand>
        <name>substrate</name>
    </ligand>
</feature>
<dbReference type="EMBL" id="BMJJ01000001">
    <property type="protein sequence ID" value="GGD03551.1"/>
    <property type="molecule type" value="Genomic_DNA"/>
</dbReference>
<comment type="pathway">
    <text evidence="7">tRNA modification; N(7)-methylguanine-tRNA biosynthesis.</text>
</comment>
<evidence type="ECO:0000256" key="7">
    <source>
        <dbReference type="HAMAP-Rule" id="MF_01057"/>
    </source>
</evidence>
<evidence type="ECO:0000256" key="4">
    <source>
        <dbReference type="ARBA" id="ARBA00022679"/>
    </source>
</evidence>
<feature type="compositionally biased region" description="Low complexity" evidence="8">
    <location>
        <begin position="9"/>
        <end position="25"/>
    </location>
</feature>
<dbReference type="SUPFAM" id="SSF53335">
    <property type="entry name" value="S-adenosyl-L-methionine-dependent methyltransferases"/>
    <property type="match status" value="1"/>
</dbReference>
<comment type="caution">
    <text evidence="9">The sequence shown here is derived from an EMBL/GenBank/DDBJ whole genome shotgun (WGS) entry which is preliminary data.</text>
</comment>
<dbReference type="InterPro" id="IPR003358">
    <property type="entry name" value="tRNA_(Gua-N-7)_MeTrfase_Trmb"/>
</dbReference>
<sequence>MPADEQGLPRPASAAAASPSDTSRPGRLREAFYGRLHGKTLRPGQARSLETLLPQLALDLVEPAPADLRQVFSGTVEAVRLEIGFGGGEHLLSMLQRFPRAGFLGAEPFVNGMAKMVAALDAEPCDRVKLFSDDATCLLDWLPDASLAGIDLLYPDPWPKPRHWKRRFVSAANLDRFARVLVPGGLFRFASDIDSYVAWTLKHCGAHAAFDEVAAAPADRLVPYEGWPGTRYEAKALREGRRPRYLAFRRVAHAAG</sequence>
<dbReference type="PROSITE" id="PS51625">
    <property type="entry name" value="SAM_MT_TRMB"/>
    <property type="match status" value="1"/>
</dbReference>
<proteinExistence type="inferred from homology"/>
<evidence type="ECO:0000256" key="6">
    <source>
        <dbReference type="ARBA" id="ARBA00022694"/>
    </source>
</evidence>
<dbReference type="InterPro" id="IPR055361">
    <property type="entry name" value="tRNA_methyltr_TrmB_bact"/>
</dbReference>